<comment type="caution">
    <text evidence="2">The sequence shown here is derived from an EMBL/GenBank/DDBJ whole genome shotgun (WGS) entry which is preliminary data.</text>
</comment>
<proteinExistence type="predicted"/>
<feature type="transmembrane region" description="Helical" evidence="1">
    <location>
        <begin position="182"/>
        <end position="201"/>
    </location>
</feature>
<dbReference type="AlphaFoldDB" id="A0A0L6V1A3"/>
<keyword evidence="1" id="KW-1133">Transmembrane helix</keyword>
<evidence type="ECO:0000313" key="2">
    <source>
        <dbReference type="EMBL" id="KNZ54541.1"/>
    </source>
</evidence>
<evidence type="ECO:0000313" key="3">
    <source>
        <dbReference type="Proteomes" id="UP000037035"/>
    </source>
</evidence>
<dbReference type="EMBL" id="LAVV01007857">
    <property type="protein sequence ID" value="KNZ54541.1"/>
    <property type="molecule type" value="Genomic_DNA"/>
</dbReference>
<name>A0A0L6V1A3_9BASI</name>
<keyword evidence="1" id="KW-0812">Transmembrane</keyword>
<keyword evidence="3" id="KW-1185">Reference proteome</keyword>
<dbReference type="VEuPathDB" id="FungiDB:VP01_291g2"/>
<organism evidence="2 3">
    <name type="scientific">Puccinia sorghi</name>
    <dbReference type="NCBI Taxonomy" id="27349"/>
    <lineage>
        <taxon>Eukaryota</taxon>
        <taxon>Fungi</taxon>
        <taxon>Dikarya</taxon>
        <taxon>Basidiomycota</taxon>
        <taxon>Pucciniomycotina</taxon>
        <taxon>Pucciniomycetes</taxon>
        <taxon>Pucciniales</taxon>
        <taxon>Pucciniaceae</taxon>
        <taxon>Puccinia</taxon>
    </lineage>
</organism>
<keyword evidence="1" id="KW-0472">Membrane</keyword>
<gene>
    <name evidence="2" type="ORF">VP01_291g2</name>
</gene>
<accession>A0A0L6V1A3</accession>
<dbReference type="Proteomes" id="UP000037035">
    <property type="component" value="Unassembled WGS sequence"/>
</dbReference>
<sequence length="426" mass="49284">MSIPAHRTRKSWLLKEKNLATILACQTTSLFLVPQGDVEMEFCTNLGRVRILPSIVCSSRKVNSISLQKNIVRKESSDDVLRAEKGRICAKGKDNRENFCTGGYISLINGRGVNCRTQKWFAAFGVRGIHFVKDKLLIFFPTTILQAFIHHLFPHLDLIHLRFCFSACFCFGEFESSSLRRIFSSFFLFFNSIFLLTYFYYMQSIFLLKELGILVSKNETFYIKKWSIIGNHPFFYIAENSHIHQNPVVRQHLRRKSIQDINECCFISIRTFDLLLLGVPVGDYFFLNTGKNNRGCAIYSWWNRTEQYSSRVQCWGIYRVQNLGLHMPGKVYIDALSGVKVRHHYNLLTGLKIHIVELPLGVLMYKCEGSLFSARPKFSPGLSPRQPRVTRLSQRRDRCQISNVSFFRPQLSTDKVLLLSHSSTTR</sequence>
<reference evidence="2 3" key="1">
    <citation type="submission" date="2015-08" db="EMBL/GenBank/DDBJ databases">
        <title>Next Generation Sequencing and Analysis of the Genome of Puccinia sorghi L Schw, the Causal Agent of Maize Common Rust.</title>
        <authorList>
            <person name="Rochi L."/>
            <person name="Burguener G."/>
            <person name="Darino M."/>
            <person name="Turjanski A."/>
            <person name="Kreff E."/>
            <person name="Dieguez M.J."/>
            <person name="Sacco F."/>
        </authorList>
    </citation>
    <scope>NUCLEOTIDE SEQUENCE [LARGE SCALE GENOMIC DNA]</scope>
    <source>
        <strain evidence="2 3">RO10H11247</strain>
    </source>
</reference>
<evidence type="ECO:0000256" key="1">
    <source>
        <dbReference type="SAM" id="Phobius"/>
    </source>
</evidence>
<protein>
    <submittedName>
        <fullName evidence="2">Uncharacterized protein</fullName>
    </submittedName>
</protein>